<evidence type="ECO:0000313" key="4">
    <source>
        <dbReference type="EMBL" id="NOL50711.1"/>
    </source>
</evidence>
<evidence type="ECO:0000313" key="5">
    <source>
        <dbReference type="Proteomes" id="UP000537862"/>
    </source>
</evidence>
<name>A0A849P245_9BURK</name>
<dbReference type="AlphaFoldDB" id="A0A849P245"/>
<dbReference type="InterPro" id="IPR006674">
    <property type="entry name" value="HD_domain"/>
</dbReference>
<keyword evidence="5" id="KW-1185">Reference proteome</keyword>
<organism evidence="4 5">
    <name type="scientific">Pelistega suis</name>
    <dbReference type="NCBI Taxonomy" id="1631957"/>
    <lineage>
        <taxon>Bacteria</taxon>
        <taxon>Pseudomonadati</taxon>
        <taxon>Pseudomonadota</taxon>
        <taxon>Betaproteobacteria</taxon>
        <taxon>Burkholderiales</taxon>
        <taxon>Alcaligenaceae</taxon>
        <taxon>Pelistega</taxon>
    </lineage>
</organism>
<dbReference type="InterPro" id="IPR026875">
    <property type="entry name" value="PHydrolase_assoc_dom"/>
</dbReference>
<dbReference type="NCBIfam" id="NF002326">
    <property type="entry name" value="PRK01286.1-1"/>
    <property type="match status" value="1"/>
</dbReference>
<dbReference type="SUPFAM" id="SSF109604">
    <property type="entry name" value="HD-domain/PDEase-like"/>
    <property type="match status" value="1"/>
</dbReference>
<dbReference type="CDD" id="cd00077">
    <property type="entry name" value="HDc"/>
    <property type="match status" value="1"/>
</dbReference>
<sequence length="373" mass="43328">MALASYASLNEATKGRVHFEQEDPKRSPYQRDRDRIIHCGAFRRLEYKTQVFVNHEGDLFRTRLTHSLEVAQIGRAIARNLSLNEDLVEAIALAHDLGHTPFGHAGQDALNECMRDYAPEIGGFEHNLQSLRIVDELEERYASFNGLNLCFETRAGILKHCSARNARQLGEVAQRFLDRQQPSLEAQLTNLADGIAYNNHDIDDGLRSGLITLEQMREIPIFNEHYESVMWLYPEVKGRRVISETIRRMINTLIVDLTQTTLANIRDHHIKTIEDVHQAPMLVSFSPEIKEQEEVLKKFLMDNLYRHYKVMRMTAKATMIIRDLFKAFLEEPRLLPTDYQFDDDKRQQQAIADYIAGMTDRFAMREHRQLFEV</sequence>
<evidence type="ECO:0000259" key="3">
    <source>
        <dbReference type="PROSITE" id="PS51831"/>
    </source>
</evidence>
<dbReference type="Pfam" id="PF13286">
    <property type="entry name" value="HD_assoc"/>
    <property type="match status" value="1"/>
</dbReference>
<dbReference type="HAMAP" id="MF_01212">
    <property type="entry name" value="dGTPase_type2"/>
    <property type="match status" value="1"/>
</dbReference>
<dbReference type="Pfam" id="PF01966">
    <property type="entry name" value="HD"/>
    <property type="match status" value="1"/>
</dbReference>
<gene>
    <name evidence="4" type="ORF">HKX39_00775</name>
</gene>
<reference evidence="4 5" key="1">
    <citation type="submission" date="2020-05" db="EMBL/GenBank/DDBJ databases">
        <authorList>
            <person name="Niu N."/>
        </authorList>
    </citation>
    <scope>NUCLEOTIDE SEQUENCE [LARGE SCALE GENOMIC DNA]</scope>
    <source>
        <strain evidence="4 5">3340-03</strain>
    </source>
</reference>
<dbReference type="InterPro" id="IPR050135">
    <property type="entry name" value="dGTPase-like"/>
</dbReference>
<dbReference type="PANTHER" id="PTHR11373">
    <property type="entry name" value="DEOXYNUCLEOSIDE TRIPHOSPHATE TRIPHOSPHOHYDROLASE"/>
    <property type="match status" value="1"/>
</dbReference>
<dbReference type="GO" id="GO:0006203">
    <property type="term" value="P:dGTP catabolic process"/>
    <property type="evidence" value="ECO:0007669"/>
    <property type="project" value="TreeGrafter"/>
</dbReference>
<accession>A0A849P245</accession>
<keyword evidence="1 2" id="KW-0378">Hydrolase</keyword>
<dbReference type="FunFam" id="1.10.3210.10:FF:000024">
    <property type="entry name" value="Deoxyguanosinetriphosphate triphosphohydrolase-like protein"/>
    <property type="match status" value="1"/>
</dbReference>
<dbReference type="Proteomes" id="UP000537862">
    <property type="component" value="Unassembled WGS sequence"/>
</dbReference>
<dbReference type="Gene3D" id="1.10.3210.10">
    <property type="entry name" value="Hypothetical protein af1432"/>
    <property type="match status" value="1"/>
</dbReference>
<dbReference type="InterPro" id="IPR003607">
    <property type="entry name" value="HD/PDEase_dom"/>
</dbReference>
<protein>
    <recommendedName>
        <fullName evidence="2">Deoxyguanosinetriphosphate triphosphohydrolase-like protein</fullName>
    </recommendedName>
</protein>
<dbReference type="EMBL" id="JABGBN010000001">
    <property type="protein sequence ID" value="NOL50711.1"/>
    <property type="molecule type" value="Genomic_DNA"/>
</dbReference>
<dbReference type="PANTHER" id="PTHR11373:SF43">
    <property type="entry name" value="DEOXYGUANOSINETRIPHOSPHATE TRIPHOSPHOHYDROLASE-LIKE PROTEIN"/>
    <property type="match status" value="1"/>
</dbReference>
<dbReference type="InterPro" id="IPR006261">
    <property type="entry name" value="dGTPase"/>
</dbReference>
<comment type="caution">
    <text evidence="4">The sequence shown here is derived from an EMBL/GenBank/DDBJ whole genome shotgun (WGS) entry which is preliminary data.</text>
</comment>
<dbReference type="InterPro" id="IPR023023">
    <property type="entry name" value="dNTPase_2"/>
</dbReference>
<evidence type="ECO:0000256" key="1">
    <source>
        <dbReference type="ARBA" id="ARBA00022801"/>
    </source>
</evidence>
<dbReference type="PROSITE" id="PS51831">
    <property type="entry name" value="HD"/>
    <property type="match status" value="1"/>
</dbReference>
<comment type="similarity">
    <text evidence="2">Belongs to the dGTPase family. Type 2 subfamily.</text>
</comment>
<evidence type="ECO:0000256" key="2">
    <source>
        <dbReference type="HAMAP-Rule" id="MF_01212"/>
    </source>
</evidence>
<dbReference type="NCBIfam" id="TIGR01353">
    <property type="entry name" value="dGTP_triPase"/>
    <property type="match status" value="1"/>
</dbReference>
<dbReference type="GO" id="GO:0008832">
    <property type="term" value="F:dGTPase activity"/>
    <property type="evidence" value="ECO:0007669"/>
    <property type="project" value="TreeGrafter"/>
</dbReference>
<dbReference type="RefSeq" id="WP_171679408.1">
    <property type="nucleotide sequence ID" value="NZ_JABGBN010000001.1"/>
</dbReference>
<dbReference type="SMART" id="SM00471">
    <property type="entry name" value="HDc"/>
    <property type="match status" value="1"/>
</dbReference>
<proteinExistence type="inferred from homology"/>
<feature type="domain" description="HD" evidence="3">
    <location>
        <begin position="63"/>
        <end position="198"/>
    </location>
</feature>